<dbReference type="Proteomes" id="UP001595690">
    <property type="component" value="Unassembled WGS sequence"/>
</dbReference>
<keyword evidence="3" id="KW-1185">Reference proteome</keyword>
<sequence>MRTKFVLGAVAAVAGVVAGPVSPASAAPIDDCRGLQLVCVFEHPNHGGDAVWTGVENGTYNTQYRTRTTASNVVNATTDRYVILRPASGWGECKVWPRSEINLPGHINDNLGQIVIGGWTDVPSC</sequence>
<dbReference type="EMBL" id="JBHRZI010000027">
    <property type="protein sequence ID" value="MFC3895765.1"/>
    <property type="molecule type" value="Genomic_DNA"/>
</dbReference>
<dbReference type="RefSeq" id="WP_382377297.1">
    <property type="nucleotide sequence ID" value="NZ_JBHRZI010000027.1"/>
</dbReference>
<evidence type="ECO:0000256" key="1">
    <source>
        <dbReference type="SAM" id="SignalP"/>
    </source>
</evidence>
<comment type="caution">
    <text evidence="2">The sequence shown here is derived from an EMBL/GenBank/DDBJ whole genome shotgun (WGS) entry which is preliminary data.</text>
</comment>
<proteinExistence type="predicted"/>
<evidence type="ECO:0008006" key="4">
    <source>
        <dbReference type="Google" id="ProtNLM"/>
    </source>
</evidence>
<feature type="chain" id="PRO_5046084668" description="Peptidase inhibitor family I36" evidence="1">
    <location>
        <begin position="27"/>
        <end position="125"/>
    </location>
</feature>
<evidence type="ECO:0000313" key="2">
    <source>
        <dbReference type="EMBL" id="MFC3895765.1"/>
    </source>
</evidence>
<evidence type="ECO:0000313" key="3">
    <source>
        <dbReference type="Proteomes" id="UP001595690"/>
    </source>
</evidence>
<reference evidence="3" key="1">
    <citation type="journal article" date="2019" name="Int. J. Syst. Evol. Microbiol.">
        <title>The Global Catalogue of Microorganisms (GCM) 10K type strain sequencing project: providing services to taxonomists for standard genome sequencing and annotation.</title>
        <authorList>
            <consortium name="The Broad Institute Genomics Platform"/>
            <consortium name="The Broad Institute Genome Sequencing Center for Infectious Disease"/>
            <person name="Wu L."/>
            <person name="Ma J."/>
        </authorList>
    </citation>
    <scope>NUCLEOTIDE SEQUENCE [LARGE SCALE GENOMIC DNA]</scope>
    <source>
        <strain evidence="3">CGMCC 4.7405</strain>
    </source>
</reference>
<name>A0ABV8C162_9PSEU</name>
<protein>
    <recommendedName>
        <fullName evidence="4">Peptidase inhibitor family I36</fullName>
    </recommendedName>
</protein>
<organism evidence="2 3">
    <name type="scientific">Lentzea rhizosphaerae</name>
    <dbReference type="NCBI Taxonomy" id="2041025"/>
    <lineage>
        <taxon>Bacteria</taxon>
        <taxon>Bacillati</taxon>
        <taxon>Actinomycetota</taxon>
        <taxon>Actinomycetes</taxon>
        <taxon>Pseudonocardiales</taxon>
        <taxon>Pseudonocardiaceae</taxon>
        <taxon>Lentzea</taxon>
    </lineage>
</organism>
<gene>
    <name evidence="2" type="ORF">ACFOWZ_30170</name>
</gene>
<feature type="signal peptide" evidence="1">
    <location>
        <begin position="1"/>
        <end position="26"/>
    </location>
</feature>
<accession>A0ABV8C162</accession>
<keyword evidence="1" id="KW-0732">Signal</keyword>